<evidence type="ECO:0000313" key="2">
    <source>
        <dbReference type="Proteomes" id="UP000032247"/>
    </source>
</evidence>
<comment type="caution">
    <text evidence="1">The sequence shown here is derived from an EMBL/GenBank/DDBJ whole genome shotgun (WGS) entry which is preliminary data.</text>
</comment>
<dbReference type="Proteomes" id="UP000032247">
    <property type="component" value="Unassembled WGS sequence"/>
</dbReference>
<name>A0A0D1KN80_BACIU</name>
<accession>A0A0D1KN80</accession>
<gene>
    <name evidence="1" type="ORF">SC09_Contig25orf00051</name>
</gene>
<proteinExistence type="predicted"/>
<protein>
    <submittedName>
        <fullName evidence="1">Uncharacterized protein</fullName>
    </submittedName>
</protein>
<sequence>MLHILIPLLLSFICRPFFINVSVSIAKIITNLQSLSKKPIFFFKKMGVTIKNFLFYRANK</sequence>
<evidence type="ECO:0000313" key="1">
    <source>
        <dbReference type="EMBL" id="KIU10360.1"/>
    </source>
</evidence>
<dbReference type="EMBL" id="JXBC01000004">
    <property type="protein sequence ID" value="KIU10360.1"/>
    <property type="molecule type" value="Genomic_DNA"/>
</dbReference>
<organism evidence="1 2">
    <name type="scientific">Bacillus subtilis</name>
    <dbReference type="NCBI Taxonomy" id="1423"/>
    <lineage>
        <taxon>Bacteria</taxon>
        <taxon>Bacillati</taxon>
        <taxon>Bacillota</taxon>
        <taxon>Bacilli</taxon>
        <taxon>Bacillales</taxon>
        <taxon>Bacillaceae</taxon>
        <taxon>Bacillus</taxon>
    </lineage>
</organism>
<dbReference type="AlphaFoldDB" id="A0A0D1KN80"/>
<reference evidence="1 2" key="1">
    <citation type="submission" date="2014-12" db="EMBL/GenBank/DDBJ databases">
        <title>Comparative genome analysis of Bacillus coagulans HM-08, Clostridium butyricum HM-68, Bacillus subtilis HM-66 and Bacillus licheniformis BL-09.</title>
        <authorList>
            <person name="Zhang H."/>
        </authorList>
    </citation>
    <scope>NUCLEOTIDE SEQUENCE [LARGE SCALE GENOMIC DNA]</scope>
    <source>
        <strain evidence="1 2">HM-66</strain>
    </source>
</reference>